<feature type="transmembrane region" description="Helical" evidence="1">
    <location>
        <begin position="58"/>
        <end position="82"/>
    </location>
</feature>
<proteinExistence type="predicted"/>
<gene>
    <name evidence="2" type="primary">HypC</name>
</gene>
<keyword evidence="1" id="KW-0472">Membrane</keyword>
<reference evidence="2" key="1">
    <citation type="journal article" date="2018" name="Int. J. Parasitol.">
        <title>Insights into the evolution and drug susceptibility of Babesia duncani from the sequence of its mitochondrial and apicoplast genomes.</title>
        <authorList>
            <person name="Virji A.Z."/>
            <person name="Thekkiniath J."/>
            <person name="Ma W."/>
            <person name="Lawres L."/>
            <person name="Knight J."/>
            <person name="Swei A."/>
            <person name="Roch K.L."/>
            <person name="Ben Mamoun C."/>
        </authorList>
    </citation>
    <scope>NUCLEOTIDE SEQUENCE</scope>
    <source>
        <strain evidence="2">WA-1</strain>
    </source>
</reference>
<organism evidence="2">
    <name type="scientific">Babesia duncani</name>
    <dbReference type="NCBI Taxonomy" id="323732"/>
    <lineage>
        <taxon>Eukaryota</taxon>
        <taxon>Sar</taxon>
        <taxon>Alveolata</taxon>
        <taxon>Apicomplexa</taxon>
        <taxon>Aconoidasida</taxon>
        <taxon>Piroplasmida</taxon>
        <taxon>Babesiidae</taxon>
        <taxon>Babesia</taxon>
    </lineage>
</organism>
<feature type="transmembrane region" description="Helical" evidence="1">
    <location>
        <begin position="12"/>
        <end position="34"/>
    </location>
</feature>
<dbReference type="EMBL" id="MH107388">
    <property type="protein sequence ID" value="AXX76195.1"/>
    <property type="molecule type" value="Genomic_DNA"/>
</dbReference>
<protein>
    <submittedName>
        <fullName evidence="2">Uncharacterized protein</fullName>
    </submittedName>
</protein>
<accession>A0A385GNH1</accession>
<evidence type="ECO:0000256" key="1">
    <source>
        <dbReference type="SAM" id="Phobius"/>
    </source>
</evidence>
<sequence>MVSTNTFKKKLIIYIIVIIKIMVKIIIFNEPVFLKIKEQNQFIKIIKNIFNLLNKYKICLLICILATLIYSLTNIFLSIYFYELSEYYVFVFKPLLRRMSSIPVYTFRRIIQKFKDFSNYRGSTYSELVRLFTYNSKYFFESIGLNIEIALLNVIELMFRPDLVDILRKKRLSR</sequence>
<name>A0A385GNH1_9APIC</name>
<keyword evidence="1" id="KW-0812">Transmembrane</keyword>
<evidence type="ECO:0000313" key="2">
    <source>
        <dbReference type="EMBL" id="AXX76195.1"/>
    </source>
</evidence>
<keyword evidence="1" id="KW-1133">Transmembrane helix</keyword>
<dbReference type="AlphaFoldDB" id="A0A385GNH1"/>